<sequence length="169" mass="18746">MARIAAFIFFSAVIAWIVSGMVWPNSVDWGDTGIKTFEVKDNLELASNRALRNPDSLQLVCTSKGEVRLVLLTKLPIPSEFFIARDDATIFVGATEHDLTIKDVDRILWKDADTLFTRPLLSSELESLIDWLGSSPPKRISFMTQETSTVLVGRVKGSEVRAISDSCTP</sequence>
<dbReference type="RefSeq" id="WP_099998747.1">
    <property type="nucleotide sequence ID" value="NZ_CP017940.1"/>
</dbReference>
<keyword evidence="2" id="KW-1185">Reference proteome</keyword>
<reference evidence="1 2" key="1">
    <citation type="journal article" date="2017" name="Int J Environ Stud">
        <title>Does the Miocene-Pliocene relict legume Oxytropis triphylla form nitrogen-fixing nodules with a combination of bacterial strains?</title>
        <authorList>
            <person name="Safronova V."/>
            <person name="Belimov A."/>
            <person name="Sazanova A."/>
            <person name="Kuznetsova I."/>
            <person name="Popova J."/>
            <person name="Andronov E."/>
            <person name="Verkhozina A."/>
            <person name="Tikhonovich I."/>
        </authorList>
    </citation>
    <scope>NUCLEOTIDE SEQUENCE [LARGE SCALE GENOMIC DNA]</scope>
    <source>
        <strain evidence="1 2">Tri-38</strain>
    </source>
</reference>
<proteinExistence type="predicted"/>
<name>A0A2N9VW20_9HYPH</name>
<dbReference type="AlphaFoldDB" id="A0A2N9VW20"/>
<evidence type="ECO:0000313" key="2">
    <source>
        <dbReference type="Proteomes" id="UP000232163"/>
    </source>
</evidence>
<dbReference type="Proteomes" id="UP000232163">
    <property type="component" value="Unassembled WGS sequence"/>
</dbReference>
<protein>
    <submittedName>
        <fullName evidence="1">Uncharacterized protein</fullName>
    </submittedName>
</protein>
<accession>A0A2N9VW20</accession>
<evidence type="ECO:0000313" key="1">
    <source>
        <dbReference type="EMBL" id="PIO43688.1"/>
    </source>
</evidence>
<dbReference type="EMBL" id="MZMT01000037">
    <property type="protein sequence ID" value="PIO43688.1"/>
    <property type="molecule type" value="Genomic_DNA"/>
</dbReference>
<organism evidence="1 2">
    <name type="scientific">Phyllobacterium zundukense</name>
    <dbReference type="NCBI Taxonomy" id="1867719"/>
    <lineage>
        <taxon>Bacteria</taxon>
        <taxon>Pseudomonadati</taxon>
        <taxon>Pseudomonadota</taxon>
        <taxon>Alphaproteobacteria</taxon>
        <taxon>Hyphomicrobiales</taxon>
        <taxon>Phyllobacteriaceae</taxon>
        <taxon>Phyllobacterium</taxon>
    </lineage>
</organism>
<dbReference type="KEGG" id="pht:BLM14_07090"/>
<gene>
    <name evidence="1" type="ORF">B5P45_17475</name>
</gene>
<comment type="caution">
    <text evidence="1">The sequence shown here is derived from an EMBL/GenBank/DDBJ whole genome shotgun (WGS) entry which is preliminary data.</text>
</comment>